<accession>A0AAV6LIK6</accession>
<comment type="caution">
    <text evidence="1">The sequence shown here is derived from an EMBL/GenBank/DDBJ whole genome shotgun (WGS) entry which is preliminary data.</text>
</comment>
<evidence type="ECO:0000313" key="2">
    <source>
        <dbReference type="Proteomes" id="UP000823749"/>
    </source>
</evidence>
<dbReference type="AlphaFoldDB" id="A0AAV6LIK6"/>
<protein>
    <submittedName>
        <fullName evidence="1">Uncharacterized protein</fullName>
    </submittedName>
</protein>
<dbReference type="EMBL" id="JACTNZ010000001">
    <property type="protein sequence ID" value="KAG5564958.1"/>
    <property type="molecule type" value="Genomic_DNA"/>
</dbReference>
<sequence>MLDINNHVICFSKATKSNQPSPKTTNSTTYLFSNMCLVTPHPKLEILGKVHDKVAKSGLHYSKL</sequence>
<reference evidence="1" key="1">
    <citation type="submission" date="2020-08" db="EMBL/GenBank/DDBJ databases">
        <title>Plant Genome Project.</title>
        <authorList>
            <person name="Zhang R.-G."/>
        </authorList>
    </citation>
    <scope>NUCLEOTIDE SEQUENCE</scope>
    <source>
        <strain evidence="1">WSP0</strain>
        <tissue evidence="1">Leaf</tissue>
    </source>
</reference>
<proteinExistence type="predicted"/>
<organism evidence="1 2">
    <name type="scientific">Rhododendron griersonianum</name>
    <dbReference type="NCBI Taxonomy" id="479676"/>
    <lineage>
        <taxon>Eukaryota</taxon>
        <taxon>Viridiplantae</taxon>
        <taxon>Streptophyta</taxon>
        <taxon>Embryophyta</taxon>
        <taxon>Tracheophyta</taxon>
        <taxon>Spermatophyta</taxon>
        <taxon>Magnoliopsida</taxon>
        <taxon>eudicotyledons</taxon>
        <taxon>Gunneridae</taxon>
        <taxon>Pentapetalae</taxon>
        <taxon>asterids</taxon>
        <taxon>Ericales</taxon>
        <taxon>Ericaceae</taxon>
        <taxon>Ericoideae</taxon>
        <taxon>Rhodoreae</taxon>
        <taxon>Rhododendron</taxon>
    </lineage>
</organism>
<name>A0AAV6LIK6_9ERIC</name>
<evidence type="ECO:0000313" key="1">
    <source>
        <dbReference type="EMBL" id="KAG5564958.1"/>
    </source>
</evidence>
<keyword evidence="2" id="KW-1185">Reference proteome</keyword>
<gene>
    <name evidence="1" type="ORF">RHGRI_000984</name>
</gene>
<dbReference type="Proteomes" id="UP000823749">
    <property type="component" value="Chromosome 1"/>
</dbReference>